<dbReference type="GO" id="GO:0008641">
    <property type="term" value="F:ubiquitin-like modifier activating enzyme activity"/>
    <property type="evidence" value="ECO:0007669"/>
    <property type="project" value="InterPro"/>
</dbReference>
<feature type="domain" description="THIF-type NAD/FAD binding fold" evidence="2">
    <location>
        <begin position="16"/>
        <end position="161"/>
    </location>
</feature>
<dbReference type="GO" id="GO:0061503">
    <property type="term" value="F:tRNA threonylcarbamoyladenosine dehydratase"/>
    <property type="evidence" value="ECO:0007669"/>
    <property type="project" value="TreeGrafter"/>
</dbReference>
<reference evidence="3" key="1">
    <citation type="submission" date="2020-10" db="EMBL/GenBank/DDBJ databases">
        <title>Connecting structure to function with the recovery of over 1000 high-quality activated sludge metagenome-assembled genomes encoding full-length rRNA genes using long-read sequencing.</title>
        <authorList>
            <person name="Singleton C.M."/>
            <person name="Petriglieri F."/>
            <person name="Kristensen J.M."/>
            <person name="Kirkegaard R.H."/>
            <person name="Michaelsen T.Y."/>
            <person name="Andersen M.H."/>
            <person name="Karst S.M."/>
            <person name="Dueholm M.S."/>
            <person name="Nielsen P.H."/>
            <person name="Albertsen M."/>
        </authorList>
    </citation>
    <scope>NUCLEOTIDE SEQUENCE</scope>
    <source>
        <strain evidence="3">Hirt_18-Q3-R61-65_BATAC.395</strain>
    </source>
</reference>
<dbReference type="InterPro" id="IPR000594">
    <property type="entry name" value="ThiF_NAD_FAD-bd"/>
</dbReference>
<proteinExistence type="predicted"/>
<evidence type="ECO:0000256" key="1">
    <source>
        <dbReference type="SAM" id="MobiDB-lite"/>
    </source>
</evidence>
<gene>
    <name evidence="3" type="primary">tcdA</name>
    <name evidence="3" type="ORF">IPL58_14165</name>
</gene>
<dbReference type="PANTHER" id="PTHR43267:SF1">
    <property type="entry name" value="TRNA THREONYLCARBAMOYLADENOSINE DEHYDRATASE"/>
    <property type="match status" value="1"/>
</dbReference>
<comment type="caution">
    <text evidence="3">The sequence shown here is derived from an EMBL/GenBank/DDBJ whole genome shotgun (WGS) entry which is preliminary data.</text>
</comment>
<dbReference type="PANTHER" id="PTHR43267">
    <property type="entry name" value="TRNA THREONYLCARBAMOYLADENOSINE DEHYDRATASE"/>
    <property type="match status" value="1"/>
</dbReference>
<evidence type="ECO:0000313" key="3">
    <source>
        <dbReference type="EMBL" id="MBK8525095.1"/>
    </source>
</evidence>
<dbReference type="AlphaFoldDB" id="A0A9D7K231"/>
<sequence length="271" mass="28593">MDVDFDRRFGGIGRLYGGAALARFKRARVCVVGVGGVGSWAAEALARSGVGAITLVDLDNIAESNTNRQIHALEETFGQAKVTAMAARIRGINPECKLAEVEDFVTPENVGSLLDGGFDFVIDAIDEVRTKVAMIAWCRDKHLPIIVAGGAGGKVDPTRIEVDDLARTVQDPLLARVRSQLRKIHGFTRDPKKKFGVTAVFSTEPLRSPQNETACDAMPGSTPDSSQGSAPASPPASGGLNCAGFGSSMCITASFGLFAASIALRHLSEHP</sequence>
<dbReference type="Pfam" id="PF00899">
    <property type="entry name" value="ThiF"/>
    <property type="match status" value="1"/>
</dbReference>
<name>A0A9D7K231_9PROT</name>
<dbReference type="EMBL" id="JADJUC010000023">
    <property type="protein sequence ID" value="MBK8525095.1"/>
    <property type="molecule type" value="Genomic_DNA"/>
</dbReference>
<protein>
    <submittedName>
        <fullName evidence="3">tRNA cyclic N6-threonylcarbamoyladenosine(37) synthase TcdA</fullName>
    </submittedName>
</protein>
<feature type="region of interest" description="Disordered" evidence="1">
    <location>
        <begin position="208"/>
        <end position="237"/>
    </location>
</feature>
<dbReference type="SUPFAM" id="SSF69572">
    <property type="entry name" value="Activating enzymes of the ubiquitin-like proteins"/>
    <property type="match status" value="1"/>
</dbReference>
<dbReference type="Gene3D" id="3.40.50.720">
    <property type="entry name" value="NAD(P)-binding Rossmann-like Domain"/>
    <property type="match status" value="1"/>
</dbReference>
<evidence type="ECO:0000313" key="4">
    <source>
        <dbReference type="Proteomes" id="UP000886689"/>
    </source>
</evidence>
<dbReference type="Proteomes" id="UP000886689">
    <property type="component" value="Unassembled WGS sequence"/>
</dbReference>
<dbReference type="CDD" id="cd00755">
    <property type="entry name" value="YgdL_like"/>
    <property type="match status" value="1"/>
</dbReference>
<feature type="compositionally biased region" description="Low complexity" evidence="1">
    <location>
        <begin position="228"/>
        <end position="237"/>
    </location>
</feature>
<accession>A0A9D7K231</accession>
<organism evidence="3 4">
    <name type="scientific">Candidatus Proximibacter danicus</name>
    <dbReference type="NCBI Taxonomy" id="2954365"/>
    <lineage>
        <taxon>Bacteria</taxon>
        <taxon>Pseudomonadati</taxon>
        <taxon>Pseudomonadota</taxon>
        <taxon>Betaproteobacteria</taxon>
        <taxon>Candidatus Proximibacter</taxon>
    </lineage>
</organism>
<dbReference type="InterPro" id="IPR045886">
    <property type="entry name" value="ThiF/MoeB/HesA"/>
</dbReference>
<dbReference type="InterPro" id="IPR035985">
    <property type="entry name" value="Ubiquitin-activating_enz"/>
</dbReference>
<dbReference type="NCBIfam" id="NF011696">
    <property type="entry name" value="PRK15116.1"/>
    <property type="match status" value="1"/>
</dbReference>
<evidence type="ECO:0000259" key="2">
    <source>
        <dbReference type="Pfam" id="PF00899"/>
    </source>
</evidence>
<dbReference type="GO" id="GO:0061504">
    <property type="term" value="P:cyclic threonylcarbamoyladenosine biosynthetic process"/>
    <property type="evidence" value="ECO:0007669"/>
    <property type="project" value="TreeGrafter"/>
</dbReference>